<dbReference type="EMBL" id="QRXJ01000022">
    <property type="protein sequence ID" value="RGT87586.1"/>
    <property type="molecule type" value="Genomic_DNA"/>
</dbReference>
<dbReference type="InterPro" id="IPR006480">
    <property type="entry name" value="Phage_holin_4_1"/>
</dbReference>
<dbReference type="AlphaFoldDB" id="A0A3R5X2R0"/>
<protein>
    <recommendedName>
        <fullName evidence="8">Holin</fullName>
    </recommendedName>
</protein>
<evidence type="ECO:0000256" key="5">
    <source>
        <dbReference type="SAM" id="Phobius"/>
    </source>
</evidence>
<dbReference type="Proteomes" id="UP000283360">
    <property type="component" value="Unassembled WGS sequence"/>
</dbReference>
<proteinExistence type="predicted"/>
<dbReference type="RefSeq" id="WP_117836185.1">
    <property type="nucleotide sequence ID" value="NZ_QRXJ01000022.1"/>
</dbReference>
<gene>
    <name evidence="6" type="ORF">DWX03_14190</name>
</gene>
<dbReference type="NCBIfam" id="TIGR01593">
    <property type="entry name" value="holin_tox_secr"/>
    <property type="match status" value="1"/>
</dbReference>
<keyword evidence="7" id="KW-1185">Reference proteome</keyword>
<evidence type="ECO:0000313" key="6">
    <source>
        <dbReference type="EMBL" id="RGT87586.1"/>
    </source>
</evidence>
<evidence type="ECO:0000256" key="2">
    <source>
        <dbReference type="ARBA" id="ARBA00022692"/>
    </source>
</evidence>
<keyword evidence="3 5" id="KW-1133">Transmembrane helix</keyword>
<name>A0A3R5X2R0_9FIRM</name>
<sequence length="146" mass="15728">MKQKIFIAGSALISLVVNLFGGWDTALETLILFMGIDWFTGGILLPVVFKKSPKSKSGTLESRAGWKGLCRKGMVLLVVLIAVRLDLLMGTSYLRDTVCIAFIANEAVSIVENAGLMGVPIPEVICKTIEVLEEKGKGSEGSNLQK</sequence>
<evidence type="ECO:0000313" key="7">
    <source>
        <dbReference type="Proteomes" id="UP000283360"/>
    </source>
</evidence>
<evidence type="ECO:0000256" key="1">
    <source>
        <dbReference type="ARBA" id="ARBA00004141"/>
    </source>
</evidence>
<reference evidence="6 7" key="1">
    <citation type="submission" date="2018-08" db="EMBL/GenBank/DDBJ databases">
        <title>A genome reference for cultivated species of the human gut microbiota.</title>
        <authorList>
            <person name="Zou Y."/>
            <person name="Xue W."/>
            <person name="Luo G."/>
        </authorList>
    </citation>
    <scope>NUCLEOTIDE SEQUENCE [LARGE SCALE GENOMIC DNA]</scope>
    <source>
        <strain evidence="6 7">AF18-12LB</strain>
    </source>
</reference>
<evidence type="ECO:0000256" key="4">
    <source>
        <dbReference type="ARBA" id="ARBA00023136"/>
    </source>
</evidence>
<accession>A0A3R5X2R0</accession>
<feature type="transmembrane region" description="Helical" evidence="5">
    <location>
        <begin position="29"/>
        <end position="49"/>
    </location>
</feature>
<comment type="caution">
    <text evidence="6">The sequence shown here is derived from an EMBL/GenBank/DDBJ whole genome shotgun (WGS) entry which is preliminary data.</text>
</comment>
<organism evidence="6 7">
    <name type="scientific">Coprococcus comes</name>
    <dbReference type="NCBI Taxonomy" id="410072"/>
    <lineage>
        <taxon>Bacteria</taxon>
        <taxon>Bacillati</taxon>
        <taxon>Bacillota</taxon>
        <taxon>Clostridia</taxon>
        <taxon>Lachnospirales</taxon>
        <taxon>Lachnospiraceae</taxon>
        <taxon>Coprococcus</taxon>
    </lineage>
</organism>
<keyword evidence="4 5" id="KW-0472">Membrane</keyword>
<evidence type="ECO:0000256" key="3">
    <source>
        <dbReference type="ARBA" id="ARBA00022989"/>
    </source>
</evidence>
<feature type="transmembrane region" description="Helical" evidence="5">
    <location>
        <begin position="5"/>
        <end position="23"/>
    </location>
</feature>
<dbReference type="Pfam" id="PF05105">
    <property type="entry name" value="Phage_holin_4_1"/>
    <property type="match status" value="1"/>
</dbReference>
<dbReference type="GO" id="GO:0016020">
    <property type="term" value="C:membrane"/>
    <property type="evidence" value="ECO:0007669"/>
    <property type="project" value="UniProtKB-SubCell"/>
</dbReference>
<comment type="subcellular location">
    <subcellularLocation>
        <location evidence="1">Membrane</location>
        <topology evidence="1">Multi-pass membrane protein</topology>
    </subcellularLocation>
</comment>
<evidence type="ECO:0008006" key="8">
    <source>
        <dbReference type="Google" id="ProtNLM"/>
    </source>
</evidence>
<keyword evidence="2 5" id="KW-0812">Transmembrane</keyword>